<dbReference type="InterPro" id="IPR007110">
    <property type="entry name" value="Ig-like_dom"/>
</dbReference>
<evidence type="ECO:0000259" key="5">
    <source>
        <dbReference type="PROSITE" id="PS50835"/>
    </source>
</evidence>
<dbReference type="GO" id="GO:0008046">
    <property type="term" value="F:axon guidance receptor activity"/>
    <property type="evidence" value="ECO:0007669"/>
    <property type="project" value="TreeGrafter"/>
</dbReference>
<dbReference type="InterPro" id="IPR050958">
    <property type="entry name" value="Cell_Adh-Cytoskel_Orgn"/>
</dbReference>
<dbReference type="PANTHER" id="PTHR45080">
    <property type="entry name" value="CONTACTIN 5"/>
    <property type="match status" value="1"/>
</dbReference>
<dbReference type="SUPFAM" id="SSF48726">
    <property type="entry name" value="Immunoglobulin"/>
    <property type="match status" value="3"/>
</dbReference>
<dbReference type="OrthoDB" id="504170at2759"/>
<keyword evidence="3" id="KW-0393">Immunoglobulin domain</keyword>
<proteinExistence type="predicted"/>
<dbReference type="Proteomes" id="UP000218231">
    <property type="component" value="Unassembled WGS sequence"/>
</dbReference>
<dbReference type="SMART" id="SM00408">
    <property type="entry name" value="IGc2"/>
    <property type="match status" value="3"/>
</dbReference>
<keyword evidence="2" id="KW-1015">Disulfide bond</keyword>
<evidence type="ECO:0000256" key="2">
    <source>
        <dbReference type="ARBA" id="ARBA00023157"/>
    </source>
</evidence>
<feature type="compositionally biased region" description="Basic and acidic residues" evidence="4">
    <location>
        <begin position="242"/>
        <end position="259"/>
    </location>
</feature>
<comment type="caution">
    <text evidence="6">The sequence shown here is derived from an EMBL/GenBank/DDBJ whole genome shotgun (WGS) entry which is preliminary data.</text>
</comment>
<protein>
    <recommendedName>
        <fullName evidence="5">Ig-like domain-containing protein</fullName>
    </recommendedName>
</protein>
<dbReference type="GO" id="GO:0050808">
    <property type="term" value="P:synapse organization"/>
    <property type="evidence" value="ECO:0007669"/>
    <property type="project" value="TreeGrafter"/>
</dbReference>
<dbReference type="InterPro" id="IPR013098">
    <property type="entry name" value="Ig_I-set"/>
</dbReference>
<organism evidence="6 7">
    <name type="scientific">Diploscapter pachys</name>
    <dbReference type="NCBI Taxonomy" id="2018661"/>
    <lineage>
        <taxon>Eukaryota</taxon>
        <taxon>Metazoa</taxon>
        <taxon>Ecdysozoa</taxon>
        <taxon>Nematoda</taxon>
        <taxon>Chromadorea</taxon>
        <taxon>Rhabditida</taxon>
        <taxon>Rhabditina</taxon>
        <taxon>Rhabditomorpha</taxon>
        <taxon>Rhabditoidea</taxon>
        <taxon>Rhabditidae</taxon>
        <taxon>Diploscapter</taxon>
    </lineage>
</organism>
<sequence>MPGAPRFTQKPSIQQTPAGDLLMECNLESEPDPTITWQHSGNVLPPGGRVVQTLTPLGENLFKATLVIKEPNANDGGAYKCTAKNQLGESNANINLNFAGAGGDENKSKNPTFVGKPRIIPKDGGALIVMECKVKSPTVPTAKWMKDGTPLTMGGLYHAIFSDLGDQTYLCQLEIRGPSASDAGQYRCNIKNDHGETNANLALNFEEPDPNERIEKRRRSPSASPRPPSRGSRPSSPKKSARSREGTPKKSTKNREGSPSKKVRSRTSTPMRDDEEGASPSKPSSRRSSKAEKMEVDSATTKRKSSTGLAPADAEEKKLRKRSPTPKAASPAPAAVDPTAKAPVVIESERMQSGKSGSSLTLEVKWSCHRSTRVEWYKDGSLISSSSSQYSQTFDGTYSRLNIRRLESSTTGSYKCHAKSEYGENNTTIQVSMEESERGT</sequence>
<reference evidence="6 7" key="1">
    <citation type="journal article" date="2017" name="Curr. Biol.">
        <title>Genome architecture and evolution of a unichromosomal asexual nematode.</title>
        <authorList>
            <person name="Fradin H."/>
            <person name="Zegar C."/>
            <person name="Gutwein M."/>
            <person name="Lucas J."/>
            <person name="Kovtun M."/>
            <person name="Corcoran D."/>
            <person name="Baugh L.R."/>
            <person name="Kiontke K."/>
            <person name="Gunsalus K."/>
            <person name="Fitch D.H."/>
            <person name="Piano F."/>
        </authorList>
    </citation>
    <scope>NUCLEOTIDE SEQUENCE [LARGE SCALE GENOMIC DNA]</scope>
    <source>
        <strain evidence="6">PF1309</strain>
    </source>
</reference>
<name>A0A2A2K3N7_9BILA</name>
<dbReference type="Pfam" id="PF07679">
    <property type="entry name" value="I-set"/>
    <property type="match status" value="3"/>
</dbReference>
<dbReference type="FunFam" id="2.60.40.10:FF:000107">
    <property type="entry name" value="Myosin, light chain kinase a"/>
    <property type="match status" value="1"/>
</dbReference>
<dbReference type="SMART" id="SM00409">
    <property type="entry name" value="IG"/>
    <property type="match status" value="3"/>
</dbReference>
<dbReference type="InterPro" id="IPR013783">
    <property type="entry name" value="Ig-like_fold"/>
</dbReference>
<dbReference type="GO" id="GO:0007156">
    <property type="term" value="P:homophilic cell adhesion via plasma membrane adhesion molecules"/>
    <property type="evidence" value="ECO:0007669"/>
    <property type="project" value="TreeGrafter"/>
</dbReference>
<dbReference type="GO" id="GO:0043025">
    <property type="term" value="C:neuronal cell body"/>
    <property type="evidence" value="ECO:0007669"/>
    <property type="project" value="TreeGrafter"/>
</dbReference>
<dbReference type="FunFam" id="2.60.40.10:FF:000097">
    <property type="entry name" value="Bent, isoform F"/>
    <property type="match status" value="1"/>
</dbReference>
<evidence type="ECO:0000313" key="7">
    <source>
        <dbReference type="Proteomes" id="UP000218231"/>
    </source>
</evidence>
<evidence type="ECO:0000256" key="4">
    <source>
        <dbReference type="SAM" id="MobiDB-lite"/>
    </source>
</evidence>
<feature type="compositionally biased region" description="Low complexity" evidence="4">
    <location>
        <begin position="325"/>
        <end position="340"/>
    </location>
</feature>
<dbReference type="InterPro" id="IPR036179">
    <property type="entry name" value="Ig-like_dom_sf"/>
</dbReference>
<dbReference type="EMBL" id="LIAE01009741">
    <property type="protein sequence ID" value="PAV68538.1"/>
    <property type="molecule type" value="Genomic_DNA"/>
</dbReference>
<evidence type="ECO:0000256" key="1">
    <source>
        <dbReference type="ARBA" id="ARBA00022729"/>
    </source>
</evidence>
<dbReference type="Gene3D" id="2.60.40.10">
    <property type="entry name" value="Immunoglobulins"/>
    <property type="match status" value="3"/>
</dbReference>
<dbReference type="PROSITE" id="PS50835">
    <property type="entry name" value="IG_LIKE"/>
    <property type="match status" value="3"/>
</dbReference>
<dbReference type="InterPro" id="IPR003598">
    <property type="entry name" value="Ig_sub2"/>
</dbReference>
<gene>
    <name evidence="6" type="ORF">WR25_02986</name>
</gene>
<dbReference type="InterPro" id="IPR003599">
    <property type="entry name" value="Ig_sub"/>
</dbReference>
<keyword evidence="7" id="KW-1185">Reference proteome</keyword>
<evidence type="ECO:0000256" key="3">
    <source>
        <dbReference type="ARBA" id="ARBA00023319"/>
    </source>
</evidence>
<dbReference type="AlphaFoldDB" id="A0A2A2K3N7"/>
<accession>A0A2A2K3N7</accession>
<feature type="compositionally biased region" description="Low complexity" evidence="4">
    <location>
        <begin position="229"/>
        <end position="238"/>
    </location>
</feature>
<dbReference type="PANTHER" id="PTHR45080:SF8">
    <property type="entry name" value="IG-LIKE DOMAIN-CONTAINING PROTEIN"/>
    <property type="match status" value="1"/>
</dbReference>
<dbReference type="GO" id="GO:0005886">
    <property type="term" value="C:plasma membrane"/>
    <property type="evidence" value="ECO:0007669"/>
    <property type="project" value="TreeGrafter"/>
</dbReference>
<keyword evidence="1" id="KW-0732">Signal</keyword>
<feature type="domain" description="Ig-like" evidence="5">
    <location>
        <begin position="338"/>
        <end position="432"/>
    </location>
</feature>
<dbReference type="STRING" id="2018661.A0A2A2K3N7"/>
<feature type="region of interest" description="Disordered" evidence="4">
    <location>
        <begin position="201"/>
        <end position="361"/>
    </location>
</feature>
<feature type="domain" description="Ig-like" evidence="5">
    <location>
        <begin position="5"/>
        <end position="97"/>
    </location>
</feature>
<dbReference type="CDD" id="cd00096">
    <property type="entry name" value="Ig"/>
    <property type="match status" value="2"/>
</dbReference>
<dbReference type="GO" id="GO:0030424">
    <property type="term" value="C:axon"/>
    <property type="evidence" value="ECO:0007669"/>
    <property type="project" value="TreeGrafter"/>
</dbReference>
<feature type="domain" description="Ig-like" evidence="5">
    <location>
        <begin position="111"/>
        <end position="204"/>
    </location>
</feature>
<evidence type="ECO:0000313" key="6">
    <source>
        <dbReference type="EMBL" id="PAV68538.1"/>
    </source>
</evidence>